<evidence type="ECO:0000313" key="3">
    <source>
        <dbReference type="Proteomes" id="UP001249851"/>
    </source>
</evidence>
<comment type="similarity">
    <text evidence="1">Belongs to the metallo-dependent hydrolases superfamily. Peptidase M19 family.</text>
</comment>
<gene>
    <name evidence="2" type="ORF">P5673_009549</name>
</gene>
<keyword evidence="1" id="KW-0479">Metal-binding</keyword>
<accession>A0AAD9V9E7</accession>
<comment type="subcellular location">
    <subcellularLocation>
        <location evidence="1">Membrane</location>
        <topology evidence="1">Lipid-anchor</topology>
        <topology evidence="1">GPI-anchor</topology>
    </subcellularLocation>
</comment>
<dbReference type="PANTHER" id="PTHR10443">
    <property type="entry name" value="MICROSOMAL DIPEPTIDASE"/>
    <property type="match status" value="1"/>
</dbReference>
<dbReference type="GO" id="GO:0070573">
    <property type="term" value="F:metallodipeptidase activity"/>
    <property type="evidence" value="ECO:0007669"/>
    <property type="project" value="InterPro"/>
</dbReference>
<dbReference type="Pfam" id="PF01244">
    <property type="entry name" value="Peptidase_M19"/>
    <property type="match status" value="1"/>
</dbReference>
<dbReference type="InterPro" id="IPR008257">
    <property type="entry name" value="Pept_M19"/>
</dbReference>
<reference evidence="2" key="1">
    <citation type="journal article" date="2023" name="G3 (Bethesda)">
        <title>Whole genome assembly and annotation of the endangered Caribbean coral Acropora cervicornis.</title>
        <authorList>
            <person name="Selwyn J.D."/>
            <person name="Vollmer S.V."/>
        </authorList>
    </citation>
    <scope>NUCLEOTIDE SEQUENCE</scope>
    <source>
        <strain evidence="2">K2</strain>
    </source>
</reference>
<dbReference type="GO" id="GO:0006508">
    <property type="term" value="P:proteolysis"/>
    <property type="evidence" value="ECO:0007669"/>
    <property type="project" value="UniProtKB-KW"/>
</dbReference>
<protein>
    <recommendedName>
        <fullName evidence="1">Dipeptidase</fullName>
        <ecNumber evidence="1">3.4.13.19</ecNumber>
    </recommendedName>
</protein>
<comment type="caution">
    <text evidence="2">The sequence shown here is derived from an EMBL/GenBank/DDBJ whole genome shotgun (WGS) entry which is preliminary data.</text>
</comment>
<keyword evidence="1" id="KW-0336">GPI-anchor</keyword>
<keyword evidence="1" id="KW-0224">Dipeptidase</keyword>
<keyword evidence="1" id="KW-0325">Glycoprotein</keyword>
<dbReference type="EC" id="3.4.13.19" evidence="1"/>
<dbReference type="SUPFAM" id="SSF51556">
    <property type="entry name" value="Metallo-dependent hydrolases"/>
    <property type="match status" value="1"/>
</dbReference>
<keyword evidence="1" id="KW-0449">Lipoprotein</keyword>
<sequence>MMHKDFYFLGSFCGFICVVICVDHSSSHSLLRVTRQASDYDKRAETILKETPLVDGHNDLPWQLRKNYMNQMQNVTLSESNPDFHTDIPRLKKGRVGAQFWAAYVSCRNQFTDSVRLFAEQIDVILRMVEKYSKDFVFVTTAQGIKDAHKANKIASLIGVEGGHAMDSSLDTLRMLYDMGGRYMTLTHGCHTPW</sequence>
<comment type="cofactor">
    <cofactor evidence="1">
        <name>Zn(2+)</name>
        <dbReference type="ChEBI" id="CHEBI:29105"/>
    </cofactor>
</comment>
<dbReference type="PANTHER" id="PTHR10443:SF12">
    <property type="entry name" value="DIPEPTIDASE"/>
    <property type="match status" value="1"/>
</dbReference>
<dbReference type="Proteomes" id="UP001249851">
    <property type="component" value="Unassembled WGS sequence"/>
</dbReference>
<keyword evidence="1" id="KW-0645">Protease</keyword>
<evidence type="ECO:0000313" key="2">
    <source>
        <dbReference type="EMBL" id="KAK2566104.1"/>
    </source>
</evidence>
<evidence type="ECO:0000256" key="1">
    <source>
        <dbReference type="RuleBase" id="RU341113"/>
    </source>
</evidence>
<keyword evidence="1" id="KW-0862">Zinc</keyword>
<proteinExistence type="inferred from homology"/>
<keyword evidence="1" id="KW-1015">Disulfide bond</keyword>
<keyword evidence="3" id="KW-1185">Reference proteome</keyword>
<dbReference type="AlphaFoldDB" id="A0AAD9V9E7"/>
<dbReference type="InterPro" id="IPR032466">
    <property type="entry name" value="Metal_Hydrolase"/>
</dbReference>
<dbReference type="Gene3D" id="3.20.20.140">
    <property type="entry name" value="Metal-dependent hydrolases"/>
    <property type="match status" value="1"/>
</dbReference>
<reference evidence="2" key="2">
    <citation type="journal article" date="2023" name="Science">
        <title>Genomic signatures of disease resistance in endangered staghorn corals.</title>
        <authorList>
            <person name="Vollmer S.V."/>
            <person name="Selwyn J.D."/>
            <person name="Despard B.A."/>
            <person name="Roesel C.L."/>
        </authorList>
    </citation>
    <scope>NUCLEOTIDE SEQUENCE</scope>
    <source>
        <strain evidence="2">K2</strain>
    </source>
</reference>
<name>A0AAD9V9E7_ACRCE</name>
<dbReference type="EMBL" id="JARQWQ010000017">
    <property type="protein sequence ID" value="KAK2566104.1"/>
    <property type="molecule type" value="Genomic_DNA"/>
</dbReference>
<keyword evidence="1" id="KW-0482">Metalloprotease</keyword>
<dbReference type="GO" id="GO:0098552">
    <property type="term" value="C:side of membrane"/>
    <property type="evidence" value="ECO:0007669"/>
    <property type="project" value="UniProtKB-KW"/>
</dbReference>
<comment type="subunit">
    <text evidence="1">Homodimer; disulfide-linked.</text>
</comment>
<keyword evidence="1" id="KW-0472">Membrane</keyword>
<keyword evidence="1" id="KW-0378">Hydrolase</keyword>
<organism evidence="2 3">
    <name type="scientific">Acropora cervicornis</name>
    <name type="common">Staghorn coral</name>
    <dbReference type="NCBI Taxonomy" id="6130"/>
    <lineage>
        <taxon>Eukaryota</taxon>
        <taxon>Metazoa</taxon>
        <taxon>Cnidaria</taxon>
        <taxon>Anthozoa</taxon>
        <taxon>Hexacorallia</taxon>
        <taxon>Scleractinia</taxon>
        <taxon>Astrocoeniina</taxon>
        <taxon>Acroporidae</taxon>
        <taxon>Acropora</taxon>
    </lineage>
</organism>
<comment type="catalytic activity">
    <reaction evidence="1">
        <text>an L-aminoacyl-L-amino acid + H2O = 2 an L-alpha-amino acid</text>
        <dbReference type="Rhea" id="RHEA:48940"/>
        <dbReference type="ChEBI" id="CHEBI:15377"/>
        <dbReference type="ChEBI" id="CHEBI:59869"/>
        <dbReference type="ChEBI" id="CHEBI:77460"/>
        <dbReference type="EC" id="3.4.13.19"/>
    </reaction>
</comment>
<dbReference type="PROSITE" id="PS51365">
    <property type="entry name" value="RENAL_DIPEPTIDASE_2"/>
    <property type="match status" value="1"/>
</dbReference>
<dbReference type="GO" id="GO:0046872">
    <property type="term" value="F:metal ion binding"/>
    <property type="evidence" value="ECO:0007669"/>
    <property type="project" value="UniProtKB-UniRule"/>
</dbReference>